<gene>
    <name evidence="2" type="ORF">FO442_05980</name>
</gene>
<reference evidence="2 3" key="1">
    <citation type="submission" date="2019-07" db="EMBL/GenBank/DDBJ databases">
        <authorList>
            <person name="Huq M.A."/>
        </authorList>
    </citation>
    <scope>NUCLEOTIDE SEQUENCE [LARGE SCALE GENOMIC DNA]</scope>
    <source>
        <strain evidence="2 3">MAH-3</strain>
    </source>
</reference>
<dbReference type="InterPro" id="IPR006099">
    <property type="entry name" value="MeMalonylCoA_mutase_a/b_cat"/>
</dbReference>
<dbReference type="SUPFAM" id="SSF51703">
    <property type="entry name" value="Cobalamin (vitamin B12)-dependent enzymes"/>
    <property type="match status" value="1"/>
</dbReference>
<protein>
    <recommendedName>
        <fullName evidence="1">Methylmalonyl-CoA mutase alpha/beta chain catalytic domain-containing protein</fullName>
    </recommendedName>
</protein>
<dbReference type="PANTHER" id="PTHR48101">
    <property type="entry name" value="METHYLMALONYL-COA MUTASE, MITOCHONDRIAL-RELATED"/>
    <property type="match status" value="1"/>
</dbReference>
<dbReference type="Gene3D" id="3.20.20.240">
    <property type="entry name" value="Methylmalonyl-CoA mutase"/>
    <property type="match status" value="2"/>
</dbReference>
<dbReference type="PANTHER" id="PTHR48101:SF1">
    <property type="entry name" value="METHYLMALONYL-COA MUTASE, LARGE SUBUNIT"/>
    <property type="match status" value="1"/>
</dbReference>
<organism evidence="2 3">
    <name type="scientific">Fluviicola chungangensis</name>
    <dbReference type="NCBI Taxonomy" id="2597671"/>
    <lineage>
        <taxon>Bacteria</taxon>
        <taxon>Pseudomonadati</taxon>
        <taxon>Bacteroidota</taxon>
        <taxon>Flavobacteriia</taxon>
        <taxon>Flavobacteriales</taxon>
        <taxon>Crocinitomicaceae</taxon>
        <taxon>Fluviicola</taxon>
    </lineage>
</organism>
<sequence length="442" mass="49720">MNDLFSSFQASSKEEWIAILKKELKGESIDTLNKINRVEEIAFPAYFHREDQKSTFSDPGLVPYTRGIQPKSNDWTIATGFRIKDPEESNREIIAALMSGTDHLVLEATNADPIDFHILLKEVGLSFIHTTFRAKSIEQVNQFLVFVKEAPALIEYADNDALLKTDLKAYLDKNPTLKLYHVDASSVQQAGGTTWQELSIALAEGHELLVKQLERGMDCDAAAAAIHFTFGIGSKYFFELAKIRAFRTCWAQIVSAYSPKHSCSLAATITARTGFLNTTLKDPYTNLLRQTTEAMSVVLAGIQHLNIQPYDWYSANSNTAFTRRMATNISLLLKEESYLQVVIDPAGGSYALDALTETIAERAWSSFQWIERNGSISNQEVRQTLASEIEEKAAIRVTEIKDKTEKRIGINIFPNPEQVENSWTELPLCWNNLKPLILEQTL</sequence>
<dbReference type="OrthoDB" id="9762378at2"/>
<feature type="domain" description="Methylmalonyl-CoA mutase alpha/beta chain catalytic" evidence="1">
    <location>
        <begin position="169"/>
        <end position="418"/>
    </location>
</feature>
<dbReference type="InterPro" id="IPR016176">
    <property type="entry name" value="Cbl-dep_enz_cat"/>
</dbReference>
<evidence type="ECO:0000259" key="1">
    <source>
        <dbReference type="Pfam" id="PF01642"/>
    </source>
</evidence>
<keyword evidence="3" id="KW-1185">Reference proteome</keyword>
<dbReference type="RefSeq" id="WP_144332244.1">
    <property type="nucleotide sequence ID" value="NZ_VLPL01000002.1"/>
</dbReference>
<dbReference type="EMBL" id="VLPL01000002">
    <property type="protein sequence ID" value="TSJ46707.1"/>
    <property type="molecule type" value="Genomic_DNA"/>
</dbReference>
<accession>A0A556N3C1</accession>
<dbReference type="AlphaFoldDB" id="A0A556N3C1"/>
<proteinExistence type="predicted"/>
<dbReference type="Proteomes" id="UP000316008">
    <property type="component" value="Unassembled WGS sequence"/>
</dbReference>
<evidence type="ECO:0000313" key="3">
    <source>
        <dbReference type="Proteomes" id="UP000316008"/>
    </source>
</evidence>
<comment type="caution">
    <text evidence="2">The sequence shown here is derived from an EMBL/GenBank/DDBJ whole genome shotgun (WGS) entry which is preliminary data.</text>
</comment>
<evidence type="ECO:0000313" key="2">
    <source>
        <dbReference type="EMBL" id="TSJ46707.1"/>
    </source>
</evidence>
<dbReference type="GO" id="GO:0031419">
    <property type="term" value="F:cobalamin binding"/>
    <property type="evidence" value="ECO:0007669"/>
    <property type="project" value="InterPro"/>
</dbReference>
<dbReference type="Pfam" id="PF01642">
    <property type="entry name" value="MM_CoA_mutase"/>
    <property type="match status" value="1"/>
</dbReference>
<dbReference type="GO" id="GO:0016866">
    <property type="term" value="F:intramolecular transferase activity"/>
    <property type="evidence" value="ECO:0007669"/>
    <property type="project" value="InterPro"/>
</dbReference>
<name>A0A556N3C1_9FLAO</name>